<dbReference type="InterPro" id="IPR012677">
    <property type="entry name" value="Nucleotide-bd_a/b_plait_sf"/>
</dbReference>
<dbReference type="SUPFAM" id="SSF54928">
    <property type="entry name" value="RNA-binding domain, RBD"/>
    <property type="match status" value="1"/>
</dbReference>
<accession>A0A1B6LXL2</accession>
<comment type="subcellular location">
    <subcellularLocation>
        <location evidence="1">Nucleus</location>
        <location evidence="1">Nucleolus</location>
    </subcellularLocation>
</comment>
<dbReference type="AlphaFoldDB" id="A0A1B6LXL2"/>
<dbReference type="SMART" id="SM00360">
    <property type="entry name" value="RRM"/>
    <property type="match status" value="1"/>
</dbReference>
<protein>
    <recommendedName>
        <fullName evidence="5">RRM domain-containing protein</fullName>
    </recommendedName>
</protein>
<dbReference type="PROSITE" id="PS50102">
    <property type="entry name" value="RRM"/>
    <property type="match status" value="1"/>
</dbReference>
<dbReference type="CDD" id="cd12307">
    <property type="entry name" value="RRM_NIFK_like"/>
    <property type="match status" value="1"/>
</dbReference>
<evidence type="ECO:0000256" key="1">
    <source>
        <dbReference type="ARBA" id="ARBA00004604"/>
    </source>
</evidence>
<dbReference type="InterPro" id="IPR035979">
    <property type="entry name" value="RBD_domain_sf"/>
</dbReference>
<evidence type="ECO:0000256" key="2">
    <source>
        <dbReference type="ARBA" id="ARBA00022884"/>
    </source>
</evidence>
<evidence type="ECO:0000259" key="5">
    <source>
        <dbReference type="PROSITE" id="PS50102"/>
    </source>
</evidence>
<reference evidence="6" key="1">
    <citation type="submission" date="2015-11" db="EMBL/GenBank/DDBJ databases">
        <title>De novo transcriptome assembly of four potential Pierce s Disease insect vectors from Arizona vineyards.</title>
        <authorList>
            <person name="Tassone E.E."/>
        </authorList>
    </citation>
    <scope>NUCLEOTIDE SEQUENCE</scope>
</reference>
<dbReference type="EMBL" id="GEBQ01011617">
    <property type="protein sequence ID" value="JAT28360.1"/>
    <property type="molecule type" value="Transcribed_RNA"/>
</dbReference>
<name>A0A1B6LXL2_9HEMI</name>
<dbReference type="GO" id="GO:0003723">
    <property type="term" value="F:RNA binding"/>
    <property type="evidence" value="ECO:0007669"/>
    <property type="project" value="UniProtKB-UniRule"/>
</dbReference>
<evidence type="ECO:0000256" key="4">
    <source>
        <dbReference type="PROSITE-ProRule" id="PRU00176"/>
    </source>
</evidence>
<keyword evidence="2 4" id="KW-0694">RNA-binding</keyword>
<keyword evidence="3" id="KW-0539">Nucleus</keyword>
<dbReference type="Gene3D" id="3.30.70.330">
    <property type="match status" value="1"/>
</dbReference>
<sequence>MKVPSKKDVSTSKGKLQIKVKNLMVKSGLKKKRKLVKKPRVEKGVVYLSHIPHGFYEEQIRKYFTQFGKVTNLSVPRSKTGRLKGFAFIEFKHPEVAEIAAETMNNYLMFNRLLKAKYISPRQQKPYLFKAADRAKATKTTVADKARQAVVQNRNRKNKHLNVESEVNVAKRLLMKKEELEINLEKLGFDYKFEVRKANLLLKRGIRVKKRKKPLSIFLF</sequence>
<dbReference type="GO" id="GO:0005730">
    <property type="term" value="C:nucleolus"/>
    <property type="evidence" value="ECO:0007669"/>
    <property type="project" value="UniProtKB-SubCell"/>
</dbReference>
<gene>
    <name evidence="6" type="ORF">g.23046</name>
</gene>
<organism evidence="6">
    <name type="scientific">Graphocephala atropunctata</name>
    <dbReference type="NCBI Taxonomy" id="36148"/>
    <lineage>
        <taxon>Eukaryota</taxon>
        <taxon>Metazoa</taxon>
        <taxon>Ecdysozoa</taxon>
        <taxon>Arthropoda</taxon>
        <taxon>Hexapoda</taxon>
        <taxon>Insecta</taxon>
        <taxon>Pterygota</taxon>
        <taxon>Neoptera</taxon>
        <taxon>Paraneoptera</taxon>
        <taxon>Hemiptera</taxon>
        <taxon>Auchenorrhyncha</taxon>
        <taxon>Membracoidea</taxon>
        <taxon>Cicadellidae</taxon>
        <taxon>Cicadellinae</taxon>
        <taxon>Cicadellini</taxon>
        <taxon>Graphocephala</taxon>
    </lineage>
</organism>
<proteinExistence type="predicted"/>
<dbReference type="InterPro" id="IPR000504">
    <property type="entry name" value="RRM_dom"/>
</dbReference>
<evidence type="ECO:0000256" key="3">
    <source>
        <dbReference type="ARBA" id="ARBA00023242"/>
    </source>
</evidence>
<feature type="domain" description="RRM" evidence="5">
    <location>
        <begin position="44"/>
        <end position="121"/>
    </location>
</feature>
<dbReference type="PANTHER" id="PTHR46754">
    <property type="entry name" value="MKI67 FHA DOMAIN-INTERACTING NUCLEOLAR PHOSPHOPROTEIN"/>
    <property type="match status" value="1"/>
</dbReference>
<dbReference type="Pfam" id="PF00076">
    <property type="entry name" value="RRM_1"/>
    <property type="match status" value="1"/>
</dbReference>
<evidence type="ECO:0000313" key="6">
    <source>
        <dbReference type="EMBL" id="JAT28360.1"/>
    </source>
</evidence>